<evidence type="ECO:0000256" key="1">
    <source>
        <dbReference type="ARBA" id="ARBA00006354"/>
    </source>
</evidence>
<dbReference type="InterPro" id="IPR000523">
    <property type="entry name" value="Mg_chelatse_chII-like_cat_dom"/>
</dbReference>
<dbReference type="Gene3D" id="3.30.230.10">
    <property type="match status" value="1"/>
</dbReference>
<dbReference type="SMART" id="SM00382">
    <property type="entry name" value="AAA"/>
    <property type="match status" value="1"/>
</dbReference>
<dbReference type="AlphaFoldDB" id="A0A1C3CU50"/>
<dbReference type="SUPFAM" id="SSF52540">
    <property type="entry name" value="P-loop containing nucleoside triphosphate hydrolases"/>
    <property type="match status" value="1"/>
</dbReference>
<evidence type="ECO:0000256" key="3">
    <source>
        <dbReference type="ARBA" id="ARBA00022840"/>
    </source>
</evidence>
<reference evidence="5 6" key="1">
    <citation type="submission" date="2016-07" db="EMBL/GenBank/DDBJ databases">
        <title>Acinetobacter sp. ANC 4603.</title>
        <authorList>
            <person name="Radolfova-Krizova L."/>
            <person name="Nemec A."/>
        </authorList>
    </citation>
    <scope>NUCLEOTIDE SEQUENCE [LARGE SCALE GENOMIC DNA]</scope>
    <source>
        <strain evidence="5 6">ANC 4603</strain>
    </source>
</reference>
<keyword evidence="3" id="KW-0067">ATP-binding</keyword>
<dbReference type="GO" id="GO:0005524">
    <property type="term" value="F:ATP binding"/>
    <property type="evidence" value="ECO:0007669"/>
    <property type="project" value="UniProtKB-KW"/>
</dbReference>
<dbReference type="InterPro" id="IPR004482">
    <property type="entry name" value="Mg_chelat-rel"/>
</dbReference>
<evidence type="ECO:0000313" key="6">
    <source>
        <dbReference type="Proteomes" id="UP000186553"/>
    </source>
</evidence>
<dbReference type="Pfam" id="PF13335">
    <property type="entry name" value="Mg_chelatase_C"/>
    <property type="match status" value="1"/>
</dbReference>
<dbReference type="CDD" id="cd00009">
    <property type="entry name" value="AAA"/>
    <property type="match status" value="1"/>
</dbReference>
<dbReference type="EMBL" id="MBDL01000012">
    <property type="protein sequence ID" value="ODA12237.1"/>
    <property type="molecule type" value="Genomic_DNA"/>
</dbReference>
<dbReference type="InterPro" id="IPR001208">
    <property type="entry name" value="MCM_dom"/>
</dbReference>
<protein>
    <submittedName>
        <fullName evidence="5">Magnesium chelatase</fullName>
    </submittedName>
</protein>
<dbReference type="OrthoDB" id="9813147at2"/>
<dbReference type="PANTHER" id="PTHR32039">
    <property type="entry name" value="MAGNESIUM-CHELATASE SUBUNIT CHLI"/>
    <property type="match status" value="1"/>
</dbReference>
<dbReference type="RefSeq" id="WP_068889355.1">
    <property type="nucleotide sequence ID" value="NZ_CBCRUU010000008.1"/>
</dbReference>
<name>A0A1C3CU50_9GAMM</name>
<sequence length="495" mass="54412">MSFAKIYTRGLLGLHAPLIEVEVHLSQGLPSLTIVGLAEAAVRESKDRVRSAIINSGFQFPTKRLTINLAPADLPKDGSRLDLPIALGILIASGQLPENAVEQLEFIGELALDGHLRPTTGTLSIAIACQHAQHQLILPEQNAQEASQLPNFKVFAAQHLKDVCNHLNQTAVLPQYASKNHFDLSNCKFDLVDVKGQLRPRRALEIAAAGGHSLLFRGPPGTGKTLLASRLSGILPPLNMQENLEVASIYSIASAKHDFGQRPFRAPHHTASAIALVGGGSNPKPGEITLAHLGVLFLDELPEFDRKVLEVLRQPLEAKEIVISRASRQMTFPANFQLIAAMNPCPCGYAFNQDSRCQCSPDAIKRYQNRISGPLLDRIDLHIDVPPLQAHELQDTQPVEASAVVRERVRQAYELQINRQNMPNMALSPKQLEHYACLDSTAQNMMNLAQQRLNLSARAYHRVLRVARTIADLAQSESIQNQHLSEALSYRGQMS</sequence>
<keyword evidence="2" id="KW-0547">Nucleotide-binding</keyword>
<dbReference type="NCBIfam" id="TIGR00368">
    <property type="entry name" value="YifB family Mg chelatase-like AAA ATPase"/>
    <property type="match status" value="1"/>
</dbReference>
<dbReference type="Gene3D" id="3.40.50.300">
    <property type="entry name" value="P-loop containing nucleotide triphosphate hydrolases"/>
    <property type="match status" value="1"/>
</dbReference>
<keyword evidence="6" id="KW-1185">Reference proteome</keyword>
<dbReference type="SUPFAM" id="SSF54211">
    <property type="entry name" value="Ribosomal protein S5 domain 2-like"/>
    <property type="match status" value="1"/>
</dbReference>
<dbReference type="InterPro" id="IPR025158">
    <property type="entry name" value="Mg_chelat-rel_C"/>
</dbReference>
<comment type="caution">
    <text evidence="5">The sequence shown here is derived from an EMBL/GenBank/DDBJ whole genome shotgun (WGS) entry which is preliminary data.</text>
</comment>
<dbReference type="Pfam" id="PF13541">
    <property type="entry name" value="ChlI"/>
    <property type="match status" value="1"/>
</dbReference>
<evidence type="ECO:0000256" key="2">
    <source>
        <dbReference type="ARBA" id="ARBA00022741"/>
    </source>
</evidence>
<accession>A0A1C3CU50</accession>
<organism evidence="5 6">
    <name type="scientific">Acinetobacter celticus</name>
    <dbReference type="NCBI Taxonomy" id="1891224"/>
    <lineage>
        <taxon>Bacteria</taxon>
        <taxon>Pseudomonadati</taxon>
        <taxon>Pseudomonadota</taxon>
        <taxon>Gammaproteobacteria</taxon>
        <taxon>Moraxellales</taxon>
        <taxon>Moraxellaceae</taxon>
        <taxon>Acinetobacter</taxon>
    </lineage>
</organism>
<dbReference type="InterPro" id="IPR014721">
    <property type="entry name" value="Ribsml_uS5_D2-typ_fold_subgr"/>
</dbReference>
<dbReference type="PRINTS" id="PR01657">
    <property type="entry name" value="MCMFAMILY"/>
</dbReference>
<dbReference type="InterPro" id="IPR020568">
    <property type="entry name" value="Ribosomal_Su5_D2-typ_SF"/>
</dbReference>
<dbReference type="GO" id="GO:0003677">
    <property type="term" value="F:DNA binding"/>
    <property type="evidence" value="ECO:0007669"/>
    <property type="project" value="InterPro"/>
</dbReference>
<feature type="domain" description="AAA+ ATPase" evidence="4">
    <location>
        <begin position="210"/>
        <end position="389"/>
    </location>
</feature>
<gene>
    <name evidence="5" type="ORF">BBP83_12245</name>
</gene>
<dbReference type="InterPro" id="IPR045006">
    <property type="entry name" value="CHLI-like"/>
</dbReference>
<dbReference type="InterPro" id="IPR027417">
    <property type="entry name" value="P-loop_NTPase"/>
</dbReference>
<dbReference type="STRING" id="1891224.BBP83_12245"/>
<evidence type="ECO:0000313" key="5">
    <source>
        <dbReference type="EMBL" id="ODA12237.1"/>
    </source>
</evidence>
<dbReference type="Proteomes" id="UP000186553">
    <property type="component" value="Unassembled WGS sequence"/>
</dbReference>
<evidence type="ECO:0000259" key="4">
    <source>
        <dbReference type="SMART" id="SM00382"/>
    </source>
</evidence>
<comment type="similarity">
    <text evidence="1">Belongs to the Mg-chelatase subunits D/I family. ComM subfamily.</text>
</comment>
<dbReference type="Pfam" id="PF01078">
    <property type="entry name" value="Mg_chelatase"/>
    <property type="match status" value="1"/>
</dbReference>
<proteinExistence type="inferred from homology"/>
<dbReference type="InterPro" id="IPR003593">
    <property type="entry name" value="AAA+_ATPase"/>
</dbReference>
<dbReference type="PANTHER" id="PTHR32039:SF7">
    <property type="entry name" value="COMPETENCE PROTEIN COMM"/>
    <property type="match status" value="1"/>
</dbReference>
<dbReference type="NCBIfam" id="NF007365">
    <property type="entry name" value="PRK09862.1"/>
    <property type="match status" value="1"/>
</dbReference>